<gene>
    <name evidence="1" type="ORF">MA16_Dca003639</name>
</gene>
<evidence type="ECO:0000313" key="2">
    <source>
        <dbReference type="Proteomes" id="UP000233837"/>
    </source>
</evidence>
<dbReference type="Proteomes" id="UP000233837">
    <property type="component" value="Unassembled WGS sequence"/>
</dbReference>
<accession>A0A2I0WFJ5</accession>
<reference evidence="1 2" key="1">
    <citation type="journal article" date="2016" name="Sci. Rep.">
        <title>The Dendrobium catenatum Lindl. genome sequence provides insights into polysaccharide synthase, floral development and adaptive evolution.</title>
        <authorList>
            <person name="Zhang G.Q."/>
            <person name="Xu Q."/>
            <person name="Bian C."/>
            <person name="Tsai W.C."/>
            <person name="Yeh C.M."/>
            <person name="Liu K.W."/>
            <person name="Yoshida K."/>
            <person name="Zhang L.S."/>
            <person name="Chang S.B."/>
            <person name="Chen F."/>
            <person name="Shi Y."/>
            <person name="Su Y.Y."/>
            <person name="Zhang Y.Q."/>
            <person name="Chen L.J."/>
            <person name="Yin Y."/>
            <person name="Lin M."/>
            <person name="Huang H."/>
            <person name="Deng H."/>
            <person name="Wang Z.W."/>
            <person name="Zhu S.L."/>
            <person name="Zhao X."/>
            <person name="Deng C."/>
            <person name="Niu S.C."/>
            <person name="Huang J."/>
            <person name="Wang M."/>
            <person name="Liu G.H."/>
            <person name="Yang H.J."/>
            <person name="Xiao X.J."/>
            <person name="Hsiao Y.Y."/>
            <person name="Wu W.L."/>
            <person name="Chen Y.Y."/>
            <person name="Mitsuda N."/>
            <person name="Ohme-Takagi M."/>
            <person name="Luo Y.B."/>
            <person name="Van de Peer Y."/>
            <person name="Liu Z.J."/>
        </authorList>
    </citation>
    <scope>NUCLEOTIDE SEQUENCE [LARGE SCALE GENOMIC DNA]</scope>
    <source>
        <tissue evidence="1">The whole plant</tissue>
    </source>
</reference>
<keyword evidence="2" id="KW-1185">Reference proteome</keyword>
<dbReference type="AlphaFoldDB" id="A0A2I0WFJ5"/>
<proteinExistence type="predicted"/>
<sequence>MMNREANNPRTFKIKTANKEIPNGVVGSHVNPMGNGQLCCRFSSSSPTSLSKVRELNIEK</sequence>
<name>A0A2I0WFJ5_9ASPA</name>
<evidence type="ECO:0000313" key="1">
    <source>
        <dbReference type="EMBL" id="PKU74436.1"/>
    </source>
</evidence>
<protein>
    <submittedName>
        <fullName evidence="1">Uncharacterized protein</fullName>
    </submittedName>
</protein>
<organism evidence="1 2">
    <name type="scientific">Dendrobium catenatum</name>
    <dbReference type="NCBI Taxonomy" id="906689"/>
    <lineage>
        <taxon>Eukaryota</taxon>
        <taxon>Viridiplantae</taxon>
        <taxon>Streptophyta</taxon>
        <taxon>Embryophyta</taxon>
        <taxon>Tracheophyta</taxon>
        <taxon>Spermatophyta</taxon>
        <taxon>Magnoliopsida</taxon>
        <taxon>Liliopsida</taxon>
        <taxon>Asparagales</taxon>
        <taxon>Orchidaceae</taxon>
        <taxon>Epidendroideae</taxon>
        <taxon>Malaxideae</taxon>
        <taxon>Dendrobiinae</taxon>
        <taxon>Dendrobium</taxon>
    </lineage>
</organism>
<reference evidence="1 2" key="2">
    <citation type="journal article" date="2017" name="Nature">
        <title>The Apostasia genome and the evolution of orchids.</title>
        <authorList>
            <person name="Zhang G.Q."/>
            <person name="Liu K.W."/>
            <person name="Li Z."/>
            <person name="Lohaus R."/>
            <person name="Hsiao Y.Y."/>
            <person name="Niu S.C."/>
            <person name="Wang J.Y."/>
            <person name="Lin Y.C."/>
            <person name="Xu Q."/>
            <person name="Chen L.J."/>
            <person name="Yoshida K."/>
            <person name="Fujiwara S."/>
            <person name="Wang Z.W."/>
            <person name="Zhang Y.Q."/>
            <person name="Mitsuda N."/>
            <person name="Wang M."/>
            <person name="Liu G.H."/>
            <person name="Pecoraro L."/>
            <person name="Huang H.X."/>
            <person name="Xiao X.J."/>
            <person name="Lin M."/>
            <person name="Wu X.Y."/>
            <person name="Wu W.L."/>
            <person name="Chen Y.Y."/>
            <person name="Chang S.B."/>
            <person name="Sakamoto S."/>
            <person name="Ohme-Takagi M."/>
            <person name="Yagi M."/>
            <person name="Zeng S.J."/>
            <person name="Shen C.Y."/>
            <person name="Yeh C.M."/>
            <person name="Luo Y.B."/>
            <person name="Tsai W.C."/>
            <person name="Van de Peer Y."/>
            <person name="Liu Z.J."/>
        </authorList>
    </citation>
    <scope>NUCLEOTIDE SEQUENCE [LARGE SCALE GENOMIC DNA]</scope>
    <source>
        <tissue evidence="1">The whole plant</tissue>
    </source>
</reference>
<dbReference type="EMBL" id="KZ502674">
    <property type="protein sequence ID" value="PKU74436.1"/>
    <property type="molecule type" value="Genomic_DNA"/>
</dbReference>